<reference evidence="1" key="1">
    <citation type="journal article" date="2017" name="Science">
        <title>Giant viruses with an expanded complement of translation system components.</title>
        <authorList>
            <person name="Schulz F."/>
            <person name="Yutin N."/>
            <person name="Ivanova N.N."/>
            <person name="Ortega D.R."/>
            <person name="Lee T.K."/>
            <person name="Vierheilig J."/>
            <person name="Daims H."/>
            <person name="Horn M."/>
            <person name="Wagner M."/>
            <person name="Jensen G.J."/>
            <person name="Kyrpides N.C."/>
            <person name="Koonin E.V."/>
            <person name="Woyke T."/>
        </authorList>
    </citation>
    <scope>NUCLEOTIDE SEQUENCE</scope>
    <source>
        <strain evidence="1">HKV1</strain>
    </source>
</reference>
<proteinExistence type="predicted"/>
<accession>A0A1V0SGG9</accession>
<name>A0A1V0SGG9_9VIRU</name>
<protein>
    <submittedName>
        <fullName evidence="1">Uncharacterized protein</fullName>
    </submittedName>
</protein>
<gene>
    <name evidence="1" type="ORF">Hokovirus_3_88</name>
</gene>
<dbReference type="EMBL" id="KY684105">
    <property type="protein sequence ID" value="ARF10815.1"/>
    <property type="molecule type" value="Genomic_DNA"/>
</dbReference>
<evidence type="ECO:0000313" key="1">
    <source>
        <dbReference type="EMBL" id="ARF10815.1"/>
    </source>
</evidence>
<organism evidence="1">
    <name type="scientific">Hokovirus HKV1</name>
    <dbReference type="NCBI Taxonomy" id="1977638"/>
    <lineage>
        <taxon>Viruses</taxon>
        <taxon>Varidnaviria</taxon>
        <taxon>Bamfordvirae</taxon>
        <taxon>Nucleocytoviricota</taxon>
        <taxon>Megaviricetes</taxon>
        <taxon>Imitervirales</taxon>
        <taxon>Mimiviridae</taxon>
        <taxon>Klosneuvirinae</taxon>
        <taxon>Hokovirus</taxon>
    </lineage>
</organism>
<sequence length="161" mass="19185">MNILIKQIINNNFKTKYSNLLEHLEKQDQDQDQNQDQELINNIKNILTNISNIKEIVQEVEKNDTQIAEEDVQNYIYNKEWSKLANVHKMIKIREYFKYMADTDYKQKIINDLEILVNNNKLKNDKHVIYNKKTKSIIDIPVLILQPTFDKGYIINITKSD</sequence>